<feature type="coiled-coil region" evidence="1">
    <location>
        <begin position="647"/>
        <end position="674"/>
    </location>
</feature>
<dbReference type="NCBIfam" id="TIGR00254">
    <property type="entry name" value="GGDEF"/>
    <property type="match status" value="1"/>
</dbReference>
<dbReference type="SUPFAM" id="SSF55785">
    <property type="entry name" value="PYP-like sensor domain (PAS domain)"/>
    <property type="match status" value="1"/>
</dbReference>
<dbReference type="Gene3D" id="3.30.450.40">
    <property type="match status" value="3"/>
</dbReference>
<reference evidence="5 6" key="1">
    <citation type="journal article" date="2014" name="BMC Genomics">
        <title>Comparison of environmental and isolate Sulfobacillus genomes reveals diverse carbon, sulfur, nitrogen, and hydrogen metabolisms.</title>
        <authorList>
            <person name="Justice N.B."/>
            <person name="Norman A."/>
            <person name="Brown C.T."/>
            <person name="Singh A."/>
            <person name="Thomas B.C."/>
            <person name="Banfield J.F."/>
        </authorList>
    </citation>
    <scope>NUCLEOTIDE SEQUENCE [LARGE SCALE GENOMIC DNA]</scope>
    <source>
        <strain evidence="5">AMDSBA4</strain>
    </source>
</reference>
<gene>
    <name evidence="5" type="ORF">C7B46_11390</name>
</gene>
<keyword evidence="1" id="KW-0175">Coiled coil</keyword>
<dbReference type="FunFam" id="3.30.70.270:FF:000001">
    <property type="entry name" value="Diguanylate cyclase domain protein"/>
    <property type="match status" value="1"/>
</dbReference>
<feature type="domain" description="PAS" evidence="2">
    <location>
        <begin position="4"/>
        <end position="74"/>
    </location>
</feature>
<dbReference type="InterPro" id="IPR001610">
    <property type="entry name" value="PAC"/>
</dbReference>
<dbReference type="Proteomes" id="UP000242972">
    <property type="component" value="Unassembled WGS sequence"/>
</dbReference>
<dbReference type="PANTHER" id="PTHR46663:SF2">
    <property type="entry name" value="GGDEF DOMAIN-CONTAINING PROTEIN"/>
    <property type="match status" value="1"/>
</dbReference>
<dbReference type="PANTHER" id="PTHR46663">
    <property type="entry name" value="DIGUANYLATE CYCLASE DGCT-RELATED"/>
    <property type="match status" value="1"/>
</dbReference>
<protein>
    <submittedName>
        <fullName evidence="5">Sensor domain-containing diguanylate cyclase</fullName>
    </submittedName>
</protein>
<dbReference type="InterPro" id="IPR035965">
    <property type="entry name" value="PAS-like_dom_sf"/>
</dbReference>
<dbReference type="InterPro" id="IPR000700">
    <property type="entry name" value="PAS-assoc_C"/>
</dbReference>
<dbReference type="SUPFAM" id="SSF55781">
    <property type="entry name" value="GAF domain-like"/>
    <property type="match status" value="3"/>
</dbReference>
<name>A0A2T2XF19_9FIRM</name>
<comment type="caution">
    <text evidence="5">The sequence shown here is derived from an EMBL/GenBank/DDBJ whole genome shotgun (WGS) entry which is preliminary data.</text>
</comment>
<evidence type="ECO:0000256" key="1">
    <source>
        <dbReference type="SAM" id="Coils"/>
    </source>
</evidence>
<dbReference type="InterPro" id="IPR052163">
    <property type="entry name" value="DGC-Regulatory_Protein"/>
</dbReference>
<dbReference type="InterPro" id="IPR000014">
    <property type="entry name" value="PAS"/>
</dbReference>
<dbReference type="Pfam" id="PF13185">
    <property type="entry name" value="GAF_2"/>
    <property type="match status" value="1"/>
</dbReference>
<dbReference type="PROSITE" id="PS50113">
    <property type="entry name" value="PAC"/>
    <property type="match status" value="1"/>
</dbReference>
<evidence type="ECO:0000259" key="4">
    <source>
        <dbReference type="PROSITE" id="PS50887"/>
    </source>
</evidence>
<dbReference type="CDD" id="cd00130">
    <property type="entry name" value="PAS"/>
    <property type="match status" value="1"/>
</dbReference>
<dbReference type="SUPFAM" id="SSF55073">
    <property type="entry name" value="Nucleotide cyclase"/>
    <property type="match status" value="1"/>
</dbReference>
<dbReference type="Pfam" id="PF00990">
    <property type="entry name" value="GGDEF"/>
    <property type="match status" value="1"/>
</dbReference>
<evidence type="ECO:0000259" key="3">
    <source>
        <dbReference type="PROSITE" id="PS50113"/>
    </source>
</evidence>
<dbReference type="InterPro" id="IPR003018">
    <property type="entry name" value="GAF"/>
</dbReference>
<evidence type="ECO:0000313" key="6">
    <source>
        <dbReference type="Proteomes" id="UP000242972"/>
    </source>
</evidence>
<evidence type="ECO:0000313" key="5">
    <source>
        <dbReference type="EMBL" id="PSR33085.1"/>
    </source>
</evidence>
<dbReference type="EMBL" id="PXYW01000027">
    <property type="protein sequence ID" value="PSR33085.1"/>
    <property type="molecule type" value="Genomic_DNA"/>
</dbReference>
<dbReference type="SMART" id="SM00267">
    <property type="entry name" value="GGDEF"/>
    <property type="match status" value="1"/>
</dbReference>
<evidence type="ECO:0000259" key="2">
    <source>
        <dbReference type="PROSITE" id="PS50112"/>
    </source>
</evidence>
<dbReference type="InterPro" id="IPR000160">
    <property type="entry name" value="GGDEF_dom"/>
</dbReference>
<organism evidence="5 6">
    <name type="scientific">Sulfobacillus benefaciens</name>
    <dbReference type="NCBI Taxonomy" id="453960"/>
    <lineage>
        <taxon>Bacteria</taxon>
        <taxon>Bacillati</taxon>
        <taxon>Bacillota</taxon>
        <taxon>Clostridia</taxon>
        <taxon>Eubacteriales</taxon>
        <taxon>Clostridiales Family XVII. Incertae Sedis</taxon>
        <taxon>Sulfobacillus</taxon>
    </lineage>
</organism>
<dbReference type="Pfam" id="PF13426">
    <property type="entry name" value="PAS_9"/>
    <property type="match status" value="1"/>
</dbReference>
<dbReference type="NCBIfam" id="TIGR00229">
    <property type="entry name" value="sensory_box"/>
    <property type="match status" value="1"/>
</dbReference>
<dbReference type="SMART" id="SM00091">
    <property type="entry name" value="PAS"/>
    <property type="match status" value="1"/>
</dbReference>
<dbReference type="PROSITE" id="PS50887">
    <property type="entry name" value="GGDEF"/>
    <property type="match status" value="1"/>
</dbReference>
<dbReference type="InterPro" id="IPR043128">
    <property type="entry name" value="Rev_trsase/Diguanyl_cyclase"/>
</dbReference>
<dbReference type="PROSITE" id="PS50112">
    <property type="entry name" value="PAS"/>
    <property type="match status" value="1"/>
</dbReference>
<dbReference type="AlphaFoldDB" id="A0A2T2XF19"/>
<accession>A0A2T2XF19</accession>
<sequence>MADSLQFNSSAFDSLSDAVIITDPDQRILYVNQAVEHMTGYGASELLGNNPRLFQGKETDLTTRQNIHETLSAGNQFFGVILNYHKHGRAFWNQLSITPLRSINGAITHFISVQRDISESHEAVLRWHRDQQRMSLLAMLYQALADTRQIFRDHESEPANRVFQLWCERLTDIIDARVAFVGTLRPGDQWVQFLASAGVSRGYTEQLKISNDPTLIQGRGPAGESLRTLGAVLGNVDDPSFSPWRERAKGYGLGSNLTASALCQNQCRVILSVYRPPDRPFMSELEPLFLQLVHEAADFLDRRSTAKRLQRLEEYREAHREMQTHLLATLDEPQIYTLLAETLVRYTDAQGVDVLVQSENTSTLRRMRVAGSLAPWVEKLPTPSTRPPQPGVPVPLPTRVWLAKSPLIIPFPGSDSQLPGPWTKPPLSQMGVVAGWPLLQRGTLEPVGVITIIAEDPDTFSPELMQLVGEILQSASLALASAYDRQHIARLQKYQNAALHAQHEFLQLPDAASLYDSLVRLLVKETDCAGAYVLQPDPTSLDLKMVAVAARDPGIYKALTSLHPSRDPEKIPEGHLLCSRAFREGHPLGPVNPAQDSALSDWVAQDPRMSGLKEVVAWPVMERDQPEPTAVLAIMSENPHDFTPSLMKLLAQLMESLQVVLEQLKSRNEIAQLAWRDPLTGVGNRRALDGYLEQSVSRATESHNHFAVCLLDLDDFKPVNDHYGHDVGDQVLQVLSHTLADSIRTTDFLARLGGDEFVIILDNISQIHDVDTILQKVDERIARPIGISPTISVTVHASIGVALFPEAGTRPQDLLRHADQALYVSKSRKGHRPYSWFTYQAPNVNAAVEYRPNLG</sequence>
<feature type="domain" description="GGDEF" evidence="4">
    <location>
        <begin position="704"/>
        <end position="839"/>
    </location>
</feature>
<feature type="domain" description="PAC" evidence="3">
    <location>
        <begin position="75"/>
        <end position="129"/>
    </location>
</feature>
<dbReference type="SMART" id="SM00086">
    <property type="entry name" value="PAC"/>
    <property type="match status" value="1"/>
</dbReference>
<dbReference type="InterPro" id="IPR029787">
    <property type="entry name" value="Nucleotide_cyclase"/>
</dbReference>
<dbReference type="Gene3D" id="3.30.450.20">
    <property type="entry name" value="PAS domain"/>
    <property type="match status" value="1"/>
</dbReference>
<proteinExistence type="predicted"/>
<dbReference type="Gene3D" id="3.30.70.270">
    <property type="match status" value="1"/>
</dbReference>
<dbReference type="CDD" id="cd01949">
    <property type="entry name" value="GGDEF"/>
    <property type="match status" value="1"/>
</dbReference>
<dbReference type="InterPro" id="IPR029016">
    <property type="entry name" value="GAF-like_dom_sf"/>
</dbReference>